<keyword evidence="3" id="KW-1185">Reference proteome</keyword>
<dbReference type="Proteomes" id="UP000266841">
    <property type="component" value="Unassembled WGS sequence"/>
</dbReference>
<dbReference type="Gene3D" id="2.130.10.10">
    <property type="entry name" value="YVTN repeat-like/Quinoprotein amine dehydrogenase"/>
    <property type="match status" value="1"/>
</dbReference>
<dbReference type="AlphaFoldDB" id="K0RW55"/>
<dbReference type="EMBL" id="AGNL01038559">
    <property type="protein sequence ID" value="EJK53076.1"/>
    <property type="molecule type" value="Genomic_DNA"/>
</dbReference>
<reference evidence="2 3" key="1">
    <citation type="journal article" date="2012" name="Genome Biol.">
        <title>Genome and low-iron response of an oceanic diatom adapted to chronic iron limitation.</title>
        <authorList>
            <person name="Lommer M."/>
            <person name="Specht M."/>
            <person name="Roy A.S."/>
            <person name="Kraemer L."/>
            <person name="Andreson R."/>
            <person name="Gutowska M.A."/>
            <person name="Wolf J."/>
            <person name="Bergner S.V."/>
            <person name="Schilhabel M.B."/>
            <person name="Klostermeier U.C."/>
            <person name="Beiko R.G."/>
            <person name="Rosenstiel P."/>
            <person name="Hippler M."/>
            <person name="Laroche J."/>
        </authorList>
    </citation>
    <scope>NUCLEOTIDE SEQUENCE [LARGE SCALE GENOMIC DNA]</scope>
    <source>
        <strain evidence="2 3">CCMP1005</strain>
    </source>
</reference>
<evidence type="ECO:0000313" key="3">
    <source>
        <dbReference type="Proteomes" id="UP000266841"/>
    </source>
</evidence>
<feature type="region of interest" description="Disordered" evidence="1">
    <location>
        <begin position="27"/>
        <end position="108"/>
    </location>
</feature>
<dbReference type="InterPro" id="IPR015943">
    <property type="entry name" value="WD40/YVTN_repeat-like_dom_sf"/>
</dbReference>
<evidence type="ECO:0008006" key="4">
    <source>
        <dbReference type="Google" id="ProtNLM"/>
    </source>
</evidence>
<organism evidence="2 3">
    <name type="scientific">Thalassiosira oceanica</name>
    <name type="common">Marine diatom</name>
    <dbReference type="NCBI Taxonomy" id="159749"/>
    <lineage>
        <taxon>Eukaryota</taxon>
        <taxon>Sar</taxon>
        <taxon>Stramenopiles</taxon>
        <taxon>Ochrophyta</taxon>
        <taxon>Bacillariophyta</taxon>
        <taxon>Coscinodiscophyceae</taxon>
        <taxon>Thalassiosirophycidae</taxon>
        <taxon>Thalassiosirales</taxon>
        <taxon>Thalassiosiraceae</taxon>
        <taxon>Thalassiosira</taxon>
    </lineage>
</organism>
<feature type="compositionally biased region" description="Low complexity" evidence="1">
    <location>
        <begin position="48"/>
        <end position="67"/>
    </location>
</feature>
<gene>
    <name evidence="2" type="ORF">THAOC_27553</name>
</gene>
<dbReference type="SUPFAM" id="SSF50998">
    <property type="entry name" value="Quinoprotein alcohol dehydrogenase-like"/>
    <property type="match status" value="1"/>
</dbReference>
<evidence type="ECO:0000256" key="1">
    <source>
        <dbReference type="SAM" id="MobiDB-lite"/>
    </source>
</evidence>
<feature type="compositionally biased region" description="Basic residues" evidence="1">
    <location>
        <begin position="96"/>
        <end position="108"/>
    </location>
</feature>
<feature type="non-terminal residue" evidence="2">
    <location>
        <position position="1"/>
    </location>
</feature>
<proteinExistence type="predicted"/>
<name>K0RW55_THAOC</name>
<sequence>PGPDGGQQQQCGVIVGSKRTTVYAVDPSSGSVRWVQDPDGGGAGGGTRPTPAGEGRRGQVGAAAAGGLHRGTPRHRVRPGGLDGQAGEVLGARLRPGGRRRRGRRRRR</sequence>
<dbReference type="InterPro" id="IPR011047">
    <property type="entry name" value="Quinoprotein_ADH-like_sf"/>
</dbReference>
<accession>K0RW55</accession>
<protein>
    <recommendedName>
        <fullName evidence="4">PQQ-binding-like beta-propeller repeat protein</fullName>
    </recommendedName>
</protein>
<comment type="caution">
    <text evidence="2">The sequence shown here is derived from an EMBL/GenBank/DDBJ whole genome shotgun (WGS) entry which is preliminary data.</text>
</comment>
<evidence type="ECO:0000313" key="2">
    <source>
        <dbReference type="EMBL" id="EJK53076.1"/>
    </source>
</evidence>